<keyword evidence="1" id="KW-0472">Membrane</keyword>
<sequence length="97" mass="11204">MTDAVVEKFDCLKLFNVHLKLSTRVSSSYTSIEMRLTASLILLKFAPLYTTMLTSLTAITARMMVHRTKVHFWCCFSFLYCCVLFALCTLSEKFTRN</sequence>
<feature type="transmembrane region" description="Helical" evidence="1">
    <location>
        <begin position="70"/>
        <end position="90"/>
    </location>
</feature>
<evidence type="ECO:0000313" key="2">
    <source>
        <dbReference type="EMBL" id="MAA13535.1"/>
    </source>
</evidence>
<dbReference type="EMBL" id="GFPF01002389">
    <property type="protein sequence ID" value="MAA13535.1"/>
    <property type="molecule type" value="Transcribed_RNA"/>
</dbReference>
<keyword evidence="1" id="KW-1133">Transmembrane helix</keyword>
<name>A0A224Y9N5_9ACAR</name>
<evidence type="ECO:0000256" key="1">
    <source>
        <dbReference type="SAM" id="Phobius"/>
    </source>
</evidence>
<accession>A0A224Y9N5</accession>
<dbReference type="AlphaFoldDB" id="A0A224Y9N5"/>
<keyword evidence="1" id="KW-0812">Transmembrane</keyword>
<organism evidence="2">
    <name type="scientific">Rhipicephalus zambeziensis</name>
    <dbReference type="NCBI Taxonomy" id="60191"/>
    <lineage>
        <taxon>Eukaryota</taxon>
        <taxon>Metazoa</taxon>
        <taxon>Ecdysozoa</taxon>
        <taxon>Arthropoda</taxon>
        <taxon>Chelicerata</taxon>
        <taxon>Arachnida</taxon>
        <taxon>Acari</taxon>
        <taxon>Parasitiformes</taxon>
        <taxon>Ixodida</taxon>
        <taxon>Ixodoidea</taxon>
        <taxon>Ixodidae</taxon>
        <taxon>Rhipicephalinae</taxon>
        <taxon>Rhipicephalus</taxon>
        <taxon>Rhipicephalus</taxon>
    </lineage>
</organism>
<proteinExistence type="predicted"/>
<reference evidence="2" key="1">
    <citation type="journal article" date="2017" name="Parasit. Vectors">
        <title>Sialotranscriptomics of Rhipicephalus zambeziensis reveals intricate expression profiles of secretory proteins and suggests tight temporal transcriptional regulation during blood-feeding.</title>
        <authorList>
            <person name="de Castro M.H."/>
            <person name="de Klerk D."/>
            <person name="Pienaar R."/>
            <person name="Rees D.J.G."/>
            <person name="Mans B.J."/>
        </authorList>
    </citation>
    <scope>NUCLEOTIDE SEQUENCE</scope>
    <source>
        <tissue evidence="2">Salivary glands</tissue>
    </source>
</reference>
<protein>
    <submittedName>
        <fullName evidence="2">Uncharacterized protein</fullName>
    </submittedName>
</protein>
<feature type="transmembrane region" description="Helical" evidence="1">
    <location>
        <begin position="41"/>
        <end position="64"/>
    </location>
</feature>